<feature type="compositionally biased region" description="Basic and acidic residues" evidence="9">
    <location>
        <begin position="216"/>
        <end position="230"/>
    </location>
</feature>
<dbReference type="OMA" id="SWHPHTM"/>
<evidence type="ECO:0000259" key="10">
    <source>
        <dbReference type="SMART" id="SM01083"/>
    </source>
</evidence>
<feature type="compositionally biased region" description="Basic and acidic residues" evidence="9">
    <location>
        <begin position="248"/>
        <end position="269"/>
    </location>
</feature>
<accession>A0A1Y1I7P1</accession>
<evidence type="ECO:0000313" key="12">
    <source>
        <dbReference type="Proteomes" id="UP000054558"/>
    </source>
</evidence>
<evidence type="ECO:0000313" key="11">
    <source>
        <dbReference type="EMBL" id="GAQ84717.1"/>
    </source>
</evidence>
<dbReference type="Pfam" id="PF12542">
    <property type="entry name" value="CWC25"/>
    <property type="match status" value="1"/>
</dbReference>
<keyword evidence="6" id="KW-0508">mRNA splicing</keyword>
<comment type="subcellular location">
    <subcellularLocation>
        <location evidence="1">Nucleus</location>
    </subcellularLocation>
</comment>
<feature type="compositionally biased region" description="Basic residues" evidence="9">
    <location>
        <begin position="188"/>
        <end position="201"/>
    </location>
</feature>
<reference evidence="11 12" key="1">
    <citation type="journal article" date="2014" name="Nat. Commun.">
        <title>Klebsormidium flaccidum genome reveals primary factors for plant terrestrial adaptation.</title>
        <authorList>
            <person name="Hori K."/>
            <person name="Maruyama F."/>
            <person name="Fujisawa T."/>
            <person name="Togashi T."/>
            <person name="Yamamoto N."/>
            <person name="Seo M."/>
            <person name="Sato S."/>
            <person name="Yamada T."/>
            <person name="Mori H."/>
            <person name="Tajima N."/>
            <person name="Moriyama T."/>
            <person name="Ikeuchi M."/>
            <person name="Watanabe M."/>
            <person name="Wada H."/>
            <person name="Kobayashi K."/>
            <person name="Saito M."/>
            <person name="Masuda T."/>
            <person name="Sasaki-Sekimoto Y."/>
            <person name="Mashiguchi K."/>
            <person name="Awai K."/>
            <person name="Shimojima M."/>
            <person name="Masuda S."/>
            <person name="Iwai M."/>
            <person name="Nobusawa T."/>
            <person name="Narise T."/>
            <person name="Kondo S."/>
            <person name="Saito H."/>
            <person name="Sato R."/>
            <person name="Murakawa M."/>
            <person name="Ihara Y."/>
            <person name="Oshima-Yamada Y."/>
            <person name="Ohtaka K."/>
            <person name="Satoh M."/>
            <person name="Sonobe K."/>
            <person name="Ishii M."/>
            <person name="Ohtani R."/>
            <person name="Kanamori-Sato M."/>
            <person name="Honoki R."/>
            <person name="Miyazaki D."/>
            <person name="Mochizuki H."/>
            <person name="Umetsu J."/>
            <person name="Higashi K."/>
            <person name="Shibata D."/>
            <person name="Kamiya Y."/>
            <person name="Sato N."/>
            <person name="Nakamura Y."/>
            <person name="Tabata S."/>
            <person name="Ida S."/>
            <person name="Kurokawa K."/>
            <person name="Ohta H."/>
        </authorList>
    </citation>
    <scope>NUCLEOTIDE SEQUENCE [LARGE SCALE GENOMIC DNA]</scope>
    <source>
        <strain evidence="11 12">NIES-2285</strain>
    </source>
</reference>
<evidence type="ECO:0000256" key="5">
    <source>
        <dbReference type="ARBA" id="ARBA00023054"/>
    </source>
</evidence>
<feature type="compositionally biased region" description="Polar residues" evidence="9">
    <location>
        <begin position="109"/>
        <end position="119"/>
    </location>
</feature>
<organism evidence="11 12">
    <name type="scientific">Klebsormidium nitens</name>
    <name type="common">Green alga</name>
    <name type="synonym">Ulothrix nitens</name>
    <dbReference type="NCBI Taxonomy" id="105231"/>
    <lineage>
        <taxon>Eukaryota</taxon>
        <taxon>Viridiplantae</taxon>
        <taxon>Streptophyta</taxon>
        <taxon>Klebsormidiophyceae</taxon>
        <taxon>Klebsormidiales</taxon>
        <taxon>Klebsormidiaceae</taxon>
        <taxon>Klebsormidium</taxon>
    </lineage>
</organism>
<evidence type="ECO:0000256" key="2">
    <source>
        <dbReference type="ARBA" id="ARBA00006695"/>
    </source>
</evidence>
<feature type="region of interest" description="Disordered" evidence="9">
    <location>
        <begin position="104"/>
        <end position="130"/>
    </location>
</feature>
<dbReference type="InterPro" id="IPR022209">
    <property type="entry name" value="CWC25"/>
</dbReference>
<feature type="compositionally biased region" description="Basic and acidic residues" evidence="9">
    <location>
        <begin position="167"/>
        <end position="187"/>
    </location>
</feature>
<feature type="compositionally biased region" description="Basic and acidic residues" evidence="9">
    <location>
        <begin position="592"/>
        <end position="602"/>
    </location>
</feature>
<feature type="coiled-coil region" evidence="8">
    <location>
        <begin position="22"/>
        <end position="56"/>
    </location>
</feature>
<dbReference type="Pfam" id="PF10197">
    <property type="entry name" value="Cir_N"/>
    <property type="match status" value="1"/>
</dbReference>
<evidence type="ECO:0000256" key="1">
    <source>
        <dbReference type="ARBA" id="ARBA00004123"/>
    </source>
</evidence>
<gene>
    <name evidence="11" type="ORF">KFL_002020130</name>
</gene>
<feature type="compositionally biased region" description="Acidic residues" evidence="9">
    <location>
        <begin position="205"/>
        <end position="215"/>
    </location>
</feature>
<feature type="compositionally biased region" description="Basic and acidic residues" evidence="9">
    <location>
        <begin position="279"/>
        <end position="315"/>
    </location>
</feature>
<feature type="region of interest" description="Disordered" evidence="9">
    <location>
        <begin position="645"/>
        <end position="684"/>
    </location>
</feature>
<proteinExistence type="inferred from homology"/>
<dbReference type="OrthoDB" id="21123at2759"/>
<evidence type="ECO:0000256" key="7">
    <source>
        <dbReference type="ARBA" id="ARBA00023242"/>
    </source>
</evidence>
<evidence type="ECO:0000256" key="8">
    <source>
        <dbReference type="SAM" id="Coils"/>
    </source>
</evidence>
<dbReference type="GO" id="GO:0000398">
    <property type="term" value="P:mRNA splicing, via spliceosome"/>
    <property type="evidence" value="ECO:0000318"/>
    <property type="project" value="GO_Central"/>
</dbReference>
<dbReference type="Proteomes" id="UP000054558">
    <property type="component" value="Unassembled WGS sequence"/>
</dbReference>
<evidence type="ECO:0000256" key="3">
    <source>
        <dbReference type="ARBA" id="ARBA00022664"/>
    </source>
</evidence>
<feature type="compositionally biased region" description="Basic and acidic residues" evidence="9">
    <location>
        <begin position="347"/>
        <end position="360"/>
    </location>
</feature>
<feature type="domain" description="CBF1-interacting co-repressor CIR N-terminal" evidence="10">
    <location>
        <begin position="10"/>
        <end position="46"/>
    </location>
</feature>
<keyword evidence="12" id="KW-1185">Reference proteome</keyword>
<feature type="compositionally biased region" description="Basic and acidic residues" evidence="9">
    <location>
        <begin position="461"/>
        <end position="522"/>
    </location>
</feature>
<dbReference type="PANTHER" id="PTHR16196">
    <property type="entry name" value="CELL CYCLE CONTROL PROTEIN CWF25"/>
    <property type="match status" value="1"/>
</dbReference>
<comment type="similarity">
    <text evidence="2">Belongs to the CWC25 family.</text>
</comment>
<sequence>MGMKFLNKKGWHPATFRNQERVWKAEQKHKEEETKMAELQKQVREEREREEFRELQIRAGVKPQQERLDFLYESGLGVGKPSEAAPPSTEEYLLGKPVEEASKTETISKDFSQPGSLFQQADDPASKNDAWRKLHSDPLLAIKQQEQAALAKIKENPMQMMMIKQQAADKKAQKKEEKRRAKEERRAERKRKREERKKRRRADSSESDSESESEDEKSSKPPPEKKRAPVLEEAPAGGGRNGHSHGGFIDKERDLVTTHRGDELGTDSRHRGRSPVRVNGREEEYRDREGARYGDRMLERNRRDVLPRGRREELGRSYGGRYGRGYSPERHRRSPDRFRNGGAHHQGGRDDRERSLDRNRNGGRHSRGGRSPRRDGRERSPEDPRKRQQHDSSDEEAEKRQPVRSAGEKRGRNGEREKGEERGPHTEKRRDEFSRKDDEELRANQDRKRHDTPESDEERSGEEGKRKAQRGSELRESSGRNGDDRTAVKDEPQRSDSSEGARDVRVKKEDASDGEEGAERPEPGPVSGMVKKEEAEDSDDEPGKLKGYGLIPGRGGLQLPAKRTGDAPPVPYKKPEEPAKAPPRVRHVPGKLTEEEKARRLAEMQQDANVHEASRVHRLKRAAEKEDRDDAAAAKAAAGKSYLGGLEKSAYGLEKGGSVEDSIRRRTHFREKGPAASNANAFRR</sequence>
<evidence type="ECO:0000256" key="6">
    <source>
        <dbReference type="ARBA" id="ARBA00023187"/>
    </source>
</evidence>
<dbReference type="EMBL" id="DF237151">
    <property type="protein sequence ID" value="GAQ84717.1"/>
    <property type="molecule type" value="Genomic_DNA"/>
</dbReference>
<dbReference type="InterPro" id="IPR019339">
    <property type="entry name" value="CIR_N_dom"/>
</dbReference>
<name>A0A1Y1I7P1_KLENI</name>
<evidence type="ECO:0000256" key="9">
    <source>
        <dbReference type="SAM" id="MobiDB-lite"/>
    </source>
</evidence>
<keyword evidence="5 8" id="KW-0175">Coiled coil</keyword>
<feature type="region of interest" description="Disordered" evidence="9">
    <location>
        <begin position="151"/>
        <end position="632"/>
    </location>
</feature>
<feature type="compositionally biased region" description="Basic and acidic residues" evidence="9">
    <location>
        <begin position="609"/>
        <end position="632"/>
    </location>
</feature>
<dbReference type="STRING" id="105231.A0A1Y1I7P1"/>
<keyword evidence="4" id="KW-0747">Spliceosome</keyword>
<dbReference type="SMART" id="SM01083">
    <property type="entry name" value="Cir_N"/>
    <property type="match status" value="1"/>
</dbReference>
<dbReference type="GO" id="GO:0005684">
    <property type="term" value="C:U2-type spliceosomal complex"/>
    <property type="evidence" value="ECO:0000318"/>
    <property type="project" value="GO_Central"/>
</dbReference>
<dbReference type="PANTHER" id="PTHR16196:SF0">
    <property type="entry name" value="PRE-MRNA-SPLICING FACTOR CWC25 HOMOLOG"/>
    <property type="match status" value="1"/>
</dbReference>
<dbReference type="AlphaFoldDB" id="A0A1Y1I7P1"/>
<protein>
    <recommendedName>
        <fullName evidence="10">CBF1-interacting co-repressor CIR N-terminal domain-containing protein</fullName>
    </recommendedName>
</protein>
<feature type="compositionally biased region" description="Basic residues" evidence="9">
    <location>
        <begin position="361"/>
        <end position="371"/>
    </location>
</feature>
<evidence type="ECO:0000256" key="4">
    <source>
        <dbReference type="ARBA" id="ARBA00022728"/>
    </source>
</evidence>
<feature type="compositionally biased region" description="Gly residues" evidence="9">
    <location>
        <begin position="236"/>
        <end position="245"/>
    </location>
</feature>
<keyword evidence="3" id="KW-0507">mRNA processing</keyword>
<dbReference type="InterPro" id="IPR051376">
    <property type="entry name" value="CWC25_splicing_factor"/>
</dbReference>
<feature type="compositionally biased region" description="Basic and acidic residues" evidence="9">
    <location>
        <begin position="372"/>
        <end position="453"/>
    </location>
</feature>
<keyword evidence="7" id="KW-0539">Nucleus</keyword>